<dbReference type="InterPro" id="IPR001867">
    <property type="entry name" value="OmpR/PhoB-type_DNA-bd"/>
</dbReference>
<dbReference type="Pfam" id="PF03704">
    <property type="entry name" value="BTAD"/>
    <property type="match status" value="1"/>
</dbReference>
<comment type="similarity">
    <text evidence="1">Belongs to the AfsR/DnrI/RedD regulatory family.</text>
</comment>
<evidence type="ECO:0000256" key="6">
    <source>
        <dbReference type="PROSITE-ProRule" id="PRU01091"/>
    </source>
</evidence>
<evidence type="ECO:0000313" key="9">
    <source>
        <dbReference type="Proteomes" id="UP000734511"/>
    </source>
</evidence>
<evidence type="ECO:0000313" key="8">
    <source>
        <dbReference type="EMBL" id="NJP45182.1"/>
    </source>
</evidence>
<dbReference type="InterPro" id="IPR051677">
    <property type="entry name" value="AfsR-DnrI-RedD_regulator"/>
</dbReference>
<dbReference type="PROSITE" id="PS51755">
    <property type="entry name" value="OMPR_PHOB"/>
    <property type="match status" value="1"/>
</dbReference>
<dbReference type="EMBL" id="JAATEJ010000013">
    <property type="protein sequence ID" value="NJP45182.1"/>
    <property type="molecule type" value="Genomic_DNA"/>
</dbReference>
<accession>A0ABX0ZQ78</accession>
<dbReference type="PANTHER" id="PTHR35807">
    <property type="entry name" value="TRANSCRIPTIONAL REGULATOR REDD-RELATED"/>
    <property type="match status" value="1"/>
</dbReference>
<name>A0ABX0ZQ78_9ACTN</name>
<reference evidence="8 9" key="1">
    <citation type="submission" date="2020-03" db="EMBL/GenBank/DDBJ databases">
        <title>WGS of actinomycetes isolated from Thailand.</title>
        <authorList>
            <person name="Thawai C."/>
        </authorList>
    </citation>
    <scope>NUCLEOTIDE SEQUENCE [LARGE SCALE GENOMIC DNA]</scope>
    <source>
        <strain evidence="8 9">PRB2-1</strain>
    </source>
</reference>
<feature type="DNA-binding region" description="OmpR/PhoB-type" evidence="6">
    <location>
        <begin position="1"/>
        <end position="95"/>
    </location>
</feature>
<keyword evidence="9" id="KW-1185">Reference proteome</keyword>
<dbReference type="SUPFAM" id="SSF46894">
    <property type="entry name" value="C-terminal effector domain of the bipartite response regulators"/>
    <property type="match status" value="1"/>
</dbReference>
<evidence type="ECO:0000256" key="4">
    <source>
        <dbReference type="ARBA" id="ARBA00023125"/>
    </source>
</evidence>
<evidence type="ECO:0000256" key="1">
    <source>
        <dbReference type="ARBA" id="ARBA00005820"/>
    </source>
</evidence>
<comment type="caution">
    <text evidence="8">The sequence shown here is derived from an EMBL/GenBank/DDBJ whole genome shotgun (WGS) entry which is preliminary data.</text>
</comment>
<dbReference type="RefSeq" id="WP_167984050.1">
    <property type="nucleotide sequence ID" value="NZ_JAATEJ010000013.1"/>
</dbReference>
<dbReference type="SMART" id="SM00862">
    <property type="entry name" value="Trans_reg_C"/>
    <property type="match status" value="1"/>
</dbReference>
<evidence type="ECO:0000259" key="7">
    <source>
        <dbReference type="PROSITE" id="PS51755"/>
    </source>
</evidence>
<dbReference type="InterPro" id="IPR036388">
    <property type="entry name" value="WH-like_DNA-bd_sf"/>
</dbReference>
<keyword evidence="5" id="KW-0804">Transcription</keyword>
<evidence type="ECO:0000256" key="2">
    <source>
        <dbReference type="ARBA" id="ARBA00023012"/>
    </source>
</evidence>
<organism evidence="8 9">
    <name type="scientific">Actinacidiphila epipremni</name>
    <dbReference type="NCBI Taxonomy" id="2053013"/>
    <lineage>
        <taxon>Bacteria</taxon>
        <taxon>Bacillati</taxon>
        <taxon>Actinomycetota</taxon>
        <taxon>Actinomycetes</taxon>
        <taxon>Kitasatosporales</taxon>
        <taxon>Streptomycetaceae</taxon>
        <taxon>Actinacidiphila</taxon>
    </lineage>
</organism>
<keyword evidence="3" id="KW-0805">Transcription regulation</keyword>
<dbReference type="Gene3D" id="1.25.40.10">
    <property type="entry name" value="Tetratricopeptide repeat domain"/>
    <property type="match status" value="1"/>
</dbReference>
<dbReference type="CDD" id="cd15831">
    <property type="entry name" value="BTAD"/>
    <property type="match status" value="1"/>
</dbReference>
<evidence type="ECO:0000256" key="3">
    <source>
        <dbReference type="ARBA" id="ARBA00023015"/>
    </source>
</evidence>
<keyword evidence="2" id="KW-0902">Two-component regulatory system</keyword>
<dbReference type="Pfam" id="PF00486">
    <property type="entry name" value="Trans_reg_C"/>
    <property type="match status" value="1"/>
</dbReference>
<dbReference type="PANTHER" id="PTHR35807:SF1">
    <property type="entry name" value="TRANSCRIPTIONAL REGULATOR REDD"/>
    <property type="match status" value="1"/>
</dbReference>
<dbReference type="Proteomes" id="UP000734511">
    <property type="component" value="Unassembled WGS sequence"/>
</dbReference>
<dbReference type="InterPro" id="IPR016032">
    <property type="entry name" value="Sig_transdc_resp-reg_C-effctor"/>
</dbReference>
<feature type="domain" description="OmpR/PhoB-type" evidence="7">
    <location>
        <begin position="1"/>
        <end position="95"/>
    </location>
</feature>
<protein>
    <submittedName>
        <fullName evidence="8">AfsR/SARP family transcriptional regulator</fullName>
    </submittedName>
</protein>
<evidence type="ECO:0000256" key="5">
    <source>
        <dbReference type="ARBA" id="ARBA00023163"/>
    </source>
</evidence>
<dbReference type="InterPro" id="IPR011990">
    <property type="entry name" value="TPR-like_helical_dom_sf"/>
</dbReference>
<sequence length="257" mass="28477">MRYELLGPLRVANGQDHFTLSAPKMETLLALLLTSAGQSVTKDHLITELWGARPPRRAAAAVHVYISQLRKFLVSAGDSEGRAIVTTPAGYLLRRGGAELDVDDFQAAVRVGREHLHAGRHERAAAEFDLALALVRGPVLAGTAEGTALAAFATWVEEERLACLELLVEARIALGRHREVISLLSSLTAQYPLRESFYRQLMLVLYRSERQAEALQVYRSAQRVLRSELGLEPCRSLRRMHQAILTSDRYLDLSLAG</sequence>
<dbReference type="SMART" id="SM01043">
    <property type="entry name" value="BTAD"/>
    <property type="match status" value="1"/>
</dbReference>
<keyword evidence="4 6" id="KW-0238">DNA-binding</keyword>
<dbReference type="InterPro" id="IPR005158">
    <property type="entry name" value="BTAD"/>
</dbReference>
<gene>
    <name evidence="8" type="ORF">HCN08_17515</name>
</gene>
<dbReference type="SUPFAM" id="SSF48452">
    <property type="entry name" value="TPR-like"/>
    <property type="match status" value="1"/>
</dbReference>
<dbReference type="Gene3D" id="1.10.10.10">
    <property type="entry name" value="Winged helix-like DNA-binding domain superfamily/Winged helix DNA-binding domain"/>
    <property type="match status" value="1"/>
</dbReference>
<proteinExistence type="inferred from homology"/>